<evidence type="ECO:0000313" key="1">
    <source>
        <dbReference type="EMBL" id="CAA2110018.1"/>
    </source>
</evidence>
<dbReference type="RefSeq" id="WP_339094241.1">
    <property type="nucleotide sequence ID" value="NZ_LR743508.1"/>
</dbReference>
<protein>
    <recommendedName>
        <fullName evidence="2">Nucleotidyltransferase family protein</fullName>
    </recommendedName>
</protein>
<dbReference type="EMBL" id="LR743508">
    <property type="protein sequence ID" value="CAA2110018.1"/>
    <property type="molecule type" value="Genomic_DNA"/>
</dbReference>
<dbReference type="AlphaFoldDB" id="A0A679JHN5"/>
<gene>
    <name evidence="1" type="ORF">VVAX_06290</name>
</gene>
<evidence type="ECO:0008006" key="2">
    <source>
        <dbReference type="Google" id="ProtNLM"/>
    </source>
</evidence>
<dbReference type="PANTHER" id="PTHR39166">
    <property type="entry name" value="BLL1166 PROTEIN"/>
    <property type="match status" value="1"/>
</dbReference>
<dbReference type="PANTHER" id="PTHR39166:SF1">
    <property type="entry name" value="BLL1166 PROTEIN"/>
    <property type="match status" value="1"/>
</dbReference>
<proteinExistence type="predicted"/>
<reference evidence="1" key="1">
    <citation type="submission" date="2019-12" db="EMBL/GenBank/DDBJ databases">
        <authorList>
            <person name="Cremers G."/>
        </authorList>
    </citation>
    <scope>NUCLEOTIDE SEQUENCE</scope>
    <source>
        <strain evidence="1">Vvax</strain>
    </source>
</reference>
<accession>A0A679JHN5</accession>
<organism evidence="1">
    <name type="scientific">Variovorax paradoxus</name>
    <dbReference type="NCBI Taxonomy" id="34073"/>
    <lineage>
        <taxon>Bacteria</taxon>
        <taxon>Pseudomonadati</taxon>
        <taxon>Pseudomonadota</taxon>
        <taxon>Betaproteobacteria</taxon>
        <taxon>Burkholderiales</taxon>
        <taxon>Comamonadaceae</taxon>
        <taxon>Variovorax</taxon>
    </lineage>
</organism>
<name>A0A679JHN5_VARPD</name>
<sequence length="206" mass="22443">MQLTPDDLIAQAMQDPVNAALASRLPGLGLPQGHLTAGCLFQSIWNRTAGRPPGWGVKDYDVFYFDDSDLSWEAEDAVIRRVNDTVADLGAKVEVKNQARVHLWYAQRFDAHYPRLVSARDGIDRYPIACTRVGIDLADGSLYAPDRLEDLAAGILRMNPLLPVPALFLKKAADYRARWPWLSIEPPTTATADGADGADGASASAP</sequence>
<dbReference type="InterPro" id="IPR009267">
    <property type="entry name" value="NTP_transf_6"/>
</dbReference>
<dbReference type="Pfam" id="PF06042">
    <property type="entry name" value="NTP_transf_6"/>
    <property type="match status" value="1"/>
</dbReference>